<evidence type="ECO:0000313" key="4">
    <source>
        <dbReference type="EMBL" id="OGY16418.1"/>
    </source>
</evidence>
<proteinExistence type="predicted"/>
<dbReference type="InterPro" id="IPR011990">
    <property type="entry name" value="TPR-like_helical_dom_sf"/>
</dbReference>
<feature type="transmembrane region" description="Helical" evidence="3">
    <location>
        <begin position="7"/>
        <end position="28"/>
    </location>
</feature>
<evidence type="ECO:0000313" key="5">
    <source>
        <dbReference type="Proteomes" id="UP000179069"/>
    </source>
</evidence>
<feature type="transmembrane region" description="Helical" evidence="3">
    <location>
        <begin position="167"/>
        <end position="185"/>
    </location>
</feature>
<dbReference type="PROSITE" id="PS50005">
    <property type="entry name" value="TPR"/>
    <property type="match status" value="1"/>
</dbReference>
<evidence type="ECO:0000256" key="3">
    <source>
        <dbReference type="SAM" id="Phobius"/>
    </source>
</evidence>
<accession>A0A1G1VM02</accession>
<dbReference type="Gene3D" id="1.25.40.10">
    <property type="entry name" value="Tetratricopeptide repeat domain"/>
    <property type="match status" value="1"/>
</dbReference>
<evidence type="ECO:0000256" key="1">
    <source>
        <dbReference type="PROSITE-ProRule" id="PRU00339"/>
    </source>
</evidence>
<feature type="compositionally biased region" description="Polar residues" evidence="2">
    <location>
        <begin position="728"/>
        <end position="747"/>
    </location>
</feature>
<feature type="transmembrane region" description="Helical" evidence="3">
    <location>
        <begin position="230"/>
        <end position="249"/>
    </location>
</feature>
<keyword evidence="1" id="KW-0802">TPR repeat</keyword>
<dbReference type="EMBL" id="MHCI01000016">
    <property type="protein sequence ID" value="OGY16418.1"/>
    <property type="molecule type" value="Genomic_DNA"/>
</dbReference>
<feature type="transmembrane region" description="Helical" evidence="3">
    <location>
        <begin position="140"/>
        <end position="161"/>
    </location>
</feature>
<protein>
    <submittedName>
        <fullName evidence="4">Uncharacterized protein</fullName>
    </submittedName>
</protein>
<feature type="transmembrane region" description="Helical" evidence="3">
    <location>
        <begin position="93"/>
        <end position="111"/>
    </location>
</feature>
<feature type="transmembrane region" description="Helical" evidence="3">
    <location>
        <begin position="358"/>
        <end position="379"/>
    </location>
</feature>
<keyword evidence="3" id="KW-0812">Transmembrane</keyword>
<gene>
    <name evidence="4" type="ORF">A2785_01250</name>
</gene>
<sequence>MKILKIVLPILVFIIPFGAYLFTVSPAVTPGDSTEMVTAAIVLGVPHQPSYPVNTLLGYLASRMDGIKKLSFSSSKLSFQDTNVVERVNGVSALLQALTVLVFYFLMAELFEAHGNNRSETGIHGNISGVVQSFSRSSGVLLIAFSASMFLAFSLVFWEYATKFEVFPLNNLFAVLILLVAVRIVRESTRESEATSTRDKRDRSRTTREEFGVLLLSFLAGLAFTHHQTILFVFPAVIFLLRRRVFVFLKSGKGVLLSFLSFSLGVLPFVLLLLWIAARKPLLNWGDVEGISGVLAALTRRDFGTFSSFLIGNDPVASQAPIEQIWFYLKSMVSDFSVVGIGLMVAGILSTWKNRREVFLFVLFGYLLSGFAFLMYANFPLSDSFNQVTVRRFHLLPNLFAAIFLAFGLLALYRWIDSVKARKGERRIGIGLGKAYLLLLFTFPILMNFSRASNRWNTLTEQYAREAYARTPEDALIMLSGDIPNMTADYYRDVVLAGKDTRIVFSPGQFHLDWFNRQLKREHPDLVIPDPEPGKLYTSTTQVIEANWGKWPIYVGPDLVVHDLELEEKFVLYPKHLLFLVKMKGEDLQLEDLRTENDELWSGIDLTQVKKVRKNAPLFEESIVFYYARHFYNTGYMYEEVGLHEDAIREYKRVLELDPAFKEALSSLSRVYGEKLDPPDYAMAIEYLQKFQAVLNAGDEEYLYAAQDKIGQYQEKFQESTQEEQEGNRTTQEGSQNEATPSNGDDE</sequence>
<dbReference type="PANTHER" id="PTHR16214:SF3">
    <property type="entry name" value="TRANSMEMBRANE PROTEIN 260"/>
    <property type="match status" value="1"/>
</dbReference>
<dbReference type="InterPro" id="IPR019734">
    <property type="entry name" value="TPR_rpt"/>
</dbReference>
<dbReference type="PANTHER" id="PTHR16214">
    <property type="entry name" value="TRANSMEMBRANE PROTEIN 260"/>
    <property type="match status" value="1"/>
</dbReference>
<feature type="repeat" description="TPR" evidence="1">
    <location>
        <begin position="628"/>
        <end position="661"/>
    </location>
</feature>
<evidence type="ECO:0000256" key="2">
    <source>
        <dbReference type="SAM" id="MobiDB-lite"/>
    </source>
</evidence>
<dbReference type="InterPro" id="IPR021280">
    <property type="entry name" value="TMEM260-like"/>
</dbReference>
<dbReference type="Proteomes" id="UP000179069">
    <property type="component" value="Unassembled WGS sequence"/>
</dbReference>
<dbReference type="PROSITE" id="PS50293">
    <property type="entry name" value="TPR_REGION"/>
    <property type="match status" value="1"/>
</dbReference>
<feature type="region of interest" description="Disordered" evidence="2">
    <location>
        <begin position="715"/>
        <end position="747"/>
    </location>
</feature>
<feature type="transmembrane region" description="Helical" evidence="3">
    <location>
        <begin position="256"/>
        <end position="278"/>
    </location>
</feature>
<feature type="transmembrane region" description="Helical" evidence="3">
    <location>
        <begin position="428"/>
        <end position="447"/>
    </location>
</feature>
<dbReference type="InterPro" id="IPR052724">
    <property type="entry name" value="GT117_domain-containing"/>
</dbReference>
<dbReference type="AlphaFoldDB" id="A0A1G1VM02"/>
<keyword evidence="3" id="KW-0472">Membrane</keyword>
<keyword evidence="3" id="KW-1133">Transmembrane helix</keyword>
<comment type="caution">
    <text evidence="4">The sequence shown here is derived from an EMBL/GenBank/DDBJ whole genome shotgun (WGS) entry which is preliminary data.</text>
</comment>
<name>A0A1G1VM02_9BACT</name>
<organism evidence="4 5">
    <name type="scientific">Candidatus Chisholmbacteria bacterium RIFCSPHIGHO2_01_FULL_49_18</name>
    <dbReference type="NCBI Taxonomy" id="1797590"/>
    <lineage>
        <taxon>Bacteria</taxon>
        <taxon>Candidatus Chisholmiibacteriota</taxon>
    </lineage>
</organism>
<dbReference type="Pfam" id="PF11028">
    <property type="entry name" value="TMEM260-like"/>
    <property type="match status" value="1"/>
</dbReference>
<feature type="transmembrane region" description="Helical" evidence="3">
    <location>
        <begin position="399"/>
        <end position="416"/>
    </location>
</feature>
<feature type="transmembrane region" description="Helical" evidence="3">
    <location>
        <begin position="325"/>
        <end position="346"/>
    </location>
</feature>
<reference evidence="4 5" key="1">
    <citation type="journal article" date="2016" name="Nat. Commun.">
        <title>Thousands of microbial genomes shed light on interconnected biogeochemical processes in an aquifer system.</title>
        <authorList>
            <person name="Anantharaman K."/>
            <person name="Brown C.T."/>
            <person name="Hug L.A."/>
            <person name="Sharon I."/>
            <person name="Castelle C.J."/>
            <person name="Probst A.J."/>
            <person name="Thomas B.C."/>
            <person name="Singh A."/>
            <person name="Wilkins M.J."/>
            <person name="Karaoz U."/>
            <person name="Brodie E.L."/>
            <person name="Williams K.H."/>
            <person name="Hubbard S.S."/>
            <person name="Banfield J.F."/>
        </authorList>
    </citation>
    <scope>NUCLEOTIDE SEQUENCE [LARGE SCALE GENOMIC DNA]</scope>
</reference>
<dbReference type="SUPFAM" id="SSF48452">
    <property type="entry name" value="TPR-like"/>
    <property type="match status" value="1"/>
</dbReference>